<dbReference type="InterPro" id="IPR008551">
    <property type="entry name" value="TANGO2"/>
</dbReference>
<dbReference type="RefSeq" id="WP_341597361.1">
    <property type="nucleotide sequence ID" value="NZ_JBAKAZ010000020.1"/>
</dbReference>
<evidence type="ECO:0000313" key="1">
    <source>
        <dbReference type="EMBL" id="MEL0629350.1"/>
    </source>
</evidence>
<reference evidence="1 2" key="1">
    <citation type="submission" date="2024-02" db="EMBL/GenBank/DDBJ databases">
        <title>Bacteria isolated from the canopy kelp, Nereocystis luetkeana.</title>
        <authorList>
            <person name="Pfister C.A."/>
            <person name="Younker I.T."/>
            <person name="Light S.H."/>
        </authorList>
    </citation>
    <scope>NUCLEOTIDE SEQUENCE [LARGE SCALE GENOMIC DNA]</scope>
    <source>
        <strain evidence="1 2">TI.1.05</strain>
    </source>
</reference>
<dbReference type="Pfam" id="PF05742">
    <property type="entry name" value="TANGO2"/>
    <property type="match status" value="1"/>
</dbReference>
<accession>A0ABU9GPV0</accession>
<proteinExistence type="predicted"/>
<evidence type="ECO:0000313" key="2">
    <source>
        <dbReference type="Proteomes" id="UP001369082"/>
    </source>
</evidence>
<gene>
    <name evidence="1" type="ORF">V6256_06990</name>
</gene>
<keyword evidence="2" id="KW-1185">Reference proteome</keyword>
<name>A0ABU9GPV0_9GAMM</name>
<sequence length="246" mass="27967">MCTLTYRLTAQGYQVFFNRDEQRTRPQAIQPQFDPILHSVYPVDPTGGGTWIAVHETGVTLALLNYYQAQVDPSLKTFISRGVIIPHLLADIDNVHQQLLDMDLTQFQAFQLCVFDKSLSKNTVESAFAQQYIWDGKSLTFSTLSIETSLPITSSSVDYDLVYAARKGKFQSMIEQSQSTTSDYINYHQEQGEIGKCSVRMFREDAKTVSFTQISVNQTLEIGSKVQVNYIDYLLPERQQTFSINL</sequence>
<dbReference type="Proteomes" id="UP001369082">
    <property type="component" value="Unassembled WGS sequence"/>
</dbReference>
<organism evidence="1 2">
    <name type="scientific">Psychromonas aquatilis</name>
    <dbReference type="NCBI Taxonomy" id="2005072"/>
    <lineage>
        <taxon>Bacteria</taxon>
        <taxon>Pseudomonadati</taxon>
        <taxon>Pseudomonadota</taxon>
        <taxon>Gammaproteobacteria</taxon>
        <taxon>Alteromonadales</taxon>
        <taxon>Psychromonadaceae</taxon>
        <taxon>Psychromonas</taxon>
    </lineage>
</organism>
<comment type="caution">
    <text evidence="1">The sequence shown here is derived from an EMBL/GenBank/DDBJ whole genome shotgun (WGS) entry which is preliminary data.</text>
</comment>
<protein>
    <submittedName>
        <fullName evidence="1">NRDE family protein</fullName>
    </submittedName>
</protein>
<dbReference type="EMBL" id="JBAKAZ010000020">
    <property type="protein sequence ID" value="MEL0629350.1"/>
    <property type="molecule type" value="Genomic_DNA"/>
</dbReference>